<evidence type="ECO:0000259" key="4">
    <source>
        <dbReference type="Pfam" id="PF01764"/>
    </source>
</evidence>
<evidence type="ECO:0000256" key="1">
    <source>
        <dbReference type="ARBA" id="ARBA00022729"/>
    </source>
</evidence>
<dbReference type="InterPro" id="IPR051299">
    <property type="entry name" value="AB_hydrolase_lip/est"/>
</dbReference>
<name>A0A1Y2H3S6_9FUNG</name>
<protein>
    <submittedName>
        <fullName evidence="5">Alpha/Beta hydrolase protein</fullName>
    </submittedName>
</protein>
<keyword evidence="2 5" id="KW-0378">Hydrolase</keyword>
<evidence type="ECO:0000313" key="6">
    <source>
        <dbReference type="Proteomes" id="UP000193411"/>
    </source>
</evidence>
<dbReference type="GO" id="GO:0016787">
    <property type="term" value="F:hydrolase activity"/>
    <property type="evidence" value="ECO:0007669"/>
    <property type="project" value="UniProtKB-KW"/>
</dbReference>
<dbReference type="OrthoDB" id="438440at2759"/>
<reference evidence="5 6" key="1">
    <citation type="submission" date="2016-07" db="EMBL/GenBank/DDBJ databases">
        <title>Pervasive Adenine N6-methylation of Active Genes in Fungi.</title>
        <authorList>
            <consortium name="DOE Joint Genome Institute"/>
            <person name="Mondo S.J."/>
            <person name="Dannebaum R.O."/>
            <person name="Kuo R.C."/>
            <person name="Labutti K."/>
            <person name="Haridas S."/>
            <person name="Kuo A."/>
            <person name="Salamov A."/>
            <person name="Ahrendt S.R."/>
            <person name="Lipzen A."/>
            <person name="Sullivan W."/>
            <person name="Andreopoulos W.B."/>
            <person name="Clum A."/>
            <person name="Lindquist E."/>
            <person name="Daum C."/>
            <person name="Ramamoorthy G.K."/>
            <person name="Gryganskyi A."/>
            <person name="Culley D."/>
            <person name="Magnuson J.K."/>
            <person name="James T.Y."/>
            <person name="O'Malley M.A."/>
            <person name="Stajich J.E."/>
            <person name="Spatafora J.W."/>
            <person name="Visel A."/>
            <person name="Grigoriev I.V."/>
        </authorList>
    </citation>
    <scope>NUCLEOTIDE SEQUENCE [LARGE SCALE GENOMIC DNA]</scope>
    <source>
        <strain evidence="5 6">PL171</strain>
    </source>
</reference>
<evidence type="ECO:0000256" key="2">
    <source>
        <dbReference type="ARBA" id="ARBA00022801"/>
    </source>
</evidence>
<dbReference type="CDD" id="cd00519">
    <property type="entry name" value="Lipase_3"/>
    <property type="match status" value="1"/>
</dbReference>
<organism evidence="5 6">
    <name type="scientific">Catenaria anguillulae PL171</name>
    <dbReference type="NCBI Taxonomy" id="765915"/>
    <lineage>
        <taxon>Eukaryota</taxon>
        <taxon>Fungi</taxon>
        <taxon>Fungi incertae sedis</taxon>
        <taxon>Blastocladiomycota</taxon>
        <taxon>Blastocladiomycetes</taxon>
        <taxon>Blastocladiales</taxon>
        <taxon>Catenariaceae</taxon>
        <taxon>Catenaria</taxon>
    </lineage>
</organism>
<dbReference type="Pfam" id="PF01764">
    <property type="entry name" value="Lipase_3"/>
    <property type="match status" value="1"/>
</dbReference>
<dbReference type="PANTHER" id="PTHR46640">
    <property type="entry name" value="TRIACYLGLYCEROL LIPASE, PUTATIVE (AFU_ORTHOLOGUE AFUA_6G06510)-RELATED"/>
    <property type="match status" value="1"/>
</dbReference>
<feature type="signal peptide" evidence="3">
    <location>
        <begin position="1"/>
        <end position="18"/>
    </location>
</feature>
<dbReference type="PANTHER" id="PTHR46640:SF1">
    <property type="entry name" value="FUNGAL LIPASE-LIKE DOMAIN-CONTAINING PROTEIN-RELATED"/>
    <property type="match status" value="1"/>
</dbReference>
<keyword evidence="6" id="KW-1185">Reference proteome</keyword>
<dbReference type="InterPro" id="IPR029058">
    <property type="entry name" value="AB_hydrolase_fold"/>
</dbReference>
<proteinExistence type="predicted"/>
<evidence type="ECO:0000256" key="3">
    <source>
        <dbReference type="SAM" id="SignalP"/>
    </source>
</evidence>
<accession>A0A1Y2H3S6</accession>
<dbReference type="InterPro" id="IPR002921">
    <property type="entry name" value="Fungal_lipase-type"/>
</dbReference>
<comment type="caution">
    <text evidence="5">The sequence shown here is derived from an EMBL/GenBank/DDBJ whole genome shotgun (WGS) entry which is preliminary data.</text>
</comment>
<dbReference type="Gene3D" id="3.40.50.1820">
    <property type="entry name" value="alpha/beta hydrolase"/>
    <property type="match status" value="1"/>
</dbReference>
<gene>
    <name evidence="5" type="ORF">BCR44DRAFT_1454509</name>
</gene>
<feature type="domain" description="Fungal lipase-type" evidence="4">
    <location>
        <begin position="159"/>
        <end position="303"/>
    </location>
</feature>
<feature type="chain" id="PRO_5012892361" evidence="3">
    <location>
        <begin position="19"/>
        <end position="369"/>
    </location>
</feature>
<sequence length="369" mass="40254">MRCVLVLMVALAATLVTAFPLSSDPPATISADLVAQIQELSPGTTERDIRLVTMGMPEAQVKAKIEAAIQDGVDGFMPVYGTPPPPDVSQLGESELDQLKKVAHYAGIAYCGDSESIMKWTCGTRCRDQITNGTKTHGVYDVAGTFGYISERPSSKEIFVVFRGSANVRNWLDNFEMWQHEWPFQLAANKSTNKVKVHKGFVDAYSNLRGAMTKSLRGLLTDTGKEDWTVVITGHSLGAAMATIAAVDLISAGIGLDPAKVKLAVFHSPRVGNSEFSRLVSELGFAKVERVVQDNDIVAHVPGTWLGYEHIAGEKYVVYDQVYACEGTEDPRCSASRFPVLNLMAHARFLDRRLFFGGLGGVKLPFFCD</sequence>
<dbReference type="Proteomes" id="UP000193411">
    <property type="component" value="Unassembled WGS sequence"/>
</dbReference>
<dbReference type="SUPFAM" id="SSF53474">
    <property type="entry name" value="alpha/beta-Hydrolases"/>
    <property type="match status" value="1"/>
</dbReference>
<keyword evidence="1 3" id="KW-0732">Signal</keyword>
<dbReference type="GO" id="GO:0006629">
    <property type="term" value="P:lipid metabolic process"/>
    <property type="evidence" value="ECO:0007669"/>
    <property type="project" value="InterPro"/>
</dbReference>
<evidence type="ECO:0000313" key="5">
    <source>
        <dbReference type="EMBL" id="ORZ29165.1"/>
    </source>
</evidence>
<dbReference type="AlphaFoldDB" id="A0A1Y2H3S6"/>
<dbReference type="EMBL" id="MCFL01000314">
    <property type="protein sequence ID" value="ORZ29165.1"/>
    <property type="molecule type" value="Genomic_DNA"/>
</dbReference>